<protein>
    <submittedName>
        <fullName evidence="2">Uncharacterized protein</fullName>
    </submittedName>
</protein>
<proteinExistence type="predicted"/>
<dbReference type="EMBL" id="JEMT01014837">
    <property type="protein sequence ID" value="EXX73141.1"/>
    <property type="molecule type" value="Genomic_DNA"/>
</dbReference>
<evidence type="ECO:0000313" key="2">
    <source>
        <dbReference type="EMBL" id="EXX73133.1"/>
    </source>
</evidence>
<evidence type="ECO:0000256" key="1">
    <source>
        <dbReference type="SAM" id="MobiDB-lite"/>
    </source>
</evidence>
<dbReference type="HOGENOM" id="CLU_2198401_0_0_1"/>
<feature type="region of interest" description="Disordered" evidence="1">
    <location>
        <begin position="63"/>
        <end position="88"/>
    </location>
</feature>
<dbReference type="EMBL" id="JEMT01014838">
    <property type="protein sequence ID" value="EXX73133.1"/>
    <property type="molecule type" value="Genomic_DNA"/>
</dbReference>
<comment type="caution">
    <text evidence="2">The sequence shown here is derived from an EMBL/GenBank/DDBJ whole genome shotgun (WGS) entry which is preliminary data.</text>
</comment>
<dbReference type="OrthoDB" id="2446119at2759"/>
<organism evidence="2 5">
    <name type="scientific">Rhizophagus irregularis (strain DAOM 197198w)</name>
    <name type="common">Glomus intraradices</name>
    <dbReference type="NCBI Taxonomy" id="1432141"/>
    <lineage>
        <taxon>Eukaryota</taxon>
        <taxon>Fungi</taxon>
        <taxon>Fungi incertae sedis</taxon>
        <taxon>Mucoromycota</taxon>
        <taxon>Glomeromycotina</taxon>
        <taxon>Glomeromycetes</taxon>
        <taxon>Glomerales</taxon>
        <taxon>Glomeraceae</taxon>
        <taxon>Rhizophagus</taxon>
    </lineage>
</organism>
<accession>A0A015N221</accession>
<evidence type="ECO:0000313" key="4">
    <source>
        <dbReference type="EMBL" id="EXX73141.1"/>
    </source>
</evidence>
<dbReference type="AlphaFoldDB" id="A0A015N221"/>
<evidence type="ECO:0000313" key="5">
    <source>
        <dbReference type="Proteomes" id="UP000022910"/>
    </source>
</evidence>
<keyword evidence="5" id="KW-1185">Reference proteome</keyword>
<dbReference type="EMBL" id="JEMT01014837">
    <property type="protein sequence ID" value="EXX73139.1"/>
    <property type="molecule type" value="Genomic_DNA"/>
</dbReference>
<feature type="compositionally biased region" description="Basic and acidic residues" evidence="1">
    <location>
        <begin position="63"/>
        <end position="75"/>
    </location>
</feature>
<gene>
    <name evidence="3" type="ORF">RirG_062870</name>
    <name evidence="4" type="ORF">RirG_062890</name>
    <name evidence="2" type="ORF">RirG_063010</name>
</gene>
<dbReference type="Proteomes" id="UP000022910">
    <property type="component" value="Unassembled WGS sequence"/>
</dbReference>
<name>A0A015N221_RHIIW</name>
<reference evidence="2 5" key="1">
    <citation type="submission" date="2014-02" db="EMBL/GenBank/DDBJ databases">
        <title>Single nucleus genome sequencing reveals high similarity among nuclei of an endomycorrhizal fungus.</title>
        <authorList>
            <person name="Lin K."/>
            <person name="Geurts R."/>
            <person name="Zhang Z."/>
            <person name="Limpens E."/>
            <person name="Saunders D.G."/>
            <person name="Mu D."/>
            <person name="Pang E."/>
            <person name="Cao H."/>
            <person name="Cha H."/>
            <person name="Lin T."/>
            <person name="Zhou Q."/>
            <person name="Shang Y."/>
            <person name="Li Y."/>
            <person name="Ivanov S."/>
            <person name="Sharma T."/>
            <person name="Velzen R.V."/>
            <person name="Ruijter N.D."/>
            <person name="Aanen D.K."/>
            <person name="Win J."/>
            <person name="Kamoun S."/>
            <person name="Bisseling T."/>
            <person name="Huang S."/>
        </authorList>
    </citation>
    <scope>NUCLEOTIDE SEQUENCE [LARGE SCALE GENOMIC DNA]</scope>
    <source>
        <strain evidence="2">DAOM 197198w</strain>
        <strain evidence="5">DAOM197198w</strain>
    </source>
</reference>
<evidence type="ECO:0000313" key="3">
    <source>
        <dbReference type="EMBL" id="EXX73139.1"/>
    </source>
</evidence>
<sequence length="108" mass="12450">MKVEQKQTLNDYSSNLSSSNFNLVADQVPMVTHHEKSSVDTSLPEDKETDAFLDEVHKKKVSNEIRQRNREKKLQAQESLPISPEEKRPQVLDSITYQLIQSARRGRV</sequence>